<organism evidence="2 3">
    <name type="scientific">Burkholderia lata (strain ATCC 17760 / DSM 23089 / LMG 22485 / NCIMB 9086 / R18194 / 383)</name>
    <dbReference type="NCBI Taxonomy" id="482957"/>
    <lineage>
        <taxon>Bacteria</taxon>
        <taxon>Pseudomonadati</taxon>
        <taxon>Pseudomonadota</taxon>
        <taxon>Betaproteobacteria</taxon>
        <taxon>Burkholderiales</taxon>
        <taxon>Burkholderiaceae</taxon>
        <taxon>Burkholderia</taxon>
        <taxon>Burkholderia cepacia complex</taxon>
    </lineage>
</organism>
<evidence type="ECO:0000313" key="3">
    <source>
        <dbReference type="Proteomes" id="UP000494170"/>
    </source>
</evidence>
<proteinExistence type="predicted"/>
<reference evidence="2 3" key="1">
    <citation type="submission" date="2019-09" db="EMBL/GenBank/DDBJ databases">
        <authorList>
            <person name="Depoorter E."/>
        </authorList>
    </citation>
    <scope>NUCLEOTIDE SEQUENCE [LARGE SCALE GENOMIC DNA]</scope>
    <source>
        <strain evidence="2">LMG 6863</strain>
    </source>
</reference>
<sequence>MEDNGMRRKNLSRDRKLHNIMSTGYRHSISRRRFIDENRRHSDDILSLPTLAVRQLCASSTRFARREAPVRLIGHVWQTSAPHRRSAHSLLQGNHVRLDLYRSSCCRELDGRSFRTRRDSDHRVLSDRTRSRDSRPTPSGLARPRALVTDVCVDRGRWRCQLRAQSRCQGNRPRVSRRVRFGGLGKCNRVSTRTSLSDTGPRKRRERRGCGCRLHHLSAYCVRDSVPDDRGIAVRREGSGRRFVVVGGFSKHSNGSGRDREQCGRSLRTGCAYGGVVHCRGCRRFASVRPGVSRFDQVHDHGTKTGVSYCWSVTRTAQGSNEVRKATRNVIPDFGIPKQKRHCLLGQCRF</sequence>
<gene>
    <name evidence="2" type="ORF">BLA6863_00255</name>
</gene>
<dbReference type="EMBL" id="CABVPY010000001">
    <property type="protein sequence ID" value="VWB09133.1"/>
    <property type="molecule type" value="Genomic_DNA"/>
</dbReference>
<evidence type="ECO:0000313" key="2">
    <source>
        <dbReference type="EMBL" id="VWB09133.1"/>
    </source>
</evidence>
<feature type="compositionally biased region" description="Basic and acidic residues" evidence="1">
    <location>
        <begin position="117"/>
        <end position="135"/>
    </location>
</feature>
<dbReference type="Proteomes" id="UP000494170">
    <property type="component" value="Unassembled WGS sequence"/>
</dbReference>
<name>A0A6P2GX67_BURL3</name>
<protein>
    <submittedName>
        <fullName evidence="2">Uncharacterized protein</fullName>
    </submittedName>
</protein>
<accession>A0A6P2GX67</accession>
<evidence type="ECO:0000256" key="1">
    <source>
        <dbReference type="SAM" id="MobiDB-lite"/>
    </source>
</evidence>
<dbReference type="AlphaFoldDB" id="A0A6P2GX67"/>
<feature type="region of interest" description="Disordered" evidence="1">
    <location>
        <begin position="117"/>
        <end position="142"/>
    </location>
</feature>